<feature type="region of interest" description="Disordered" evidence="1">
    <location>
        <begin position="1"/>
        <end position="39"/>
    </location>
</feature>
<evidence type="ECO:0000313" key="2">
    <source>
        <dbReference type="EMBL" id="MED6186484.1"/>
    </source>
</evidence>
<keyword evidence="3" id="KW-1185">Reference proteome</keyword>
<comment type="caution">
    <text evidence="2">The sequence shown here is derived from an EMBL/GenBank/DDBJ whole genome shotgun (WGS) entry which is preliminary data.</text>
</comment>
<name>A0ABU6WKS7_9FABA</name>
<evidence type="ECO:0000313" key="3">
    <source>
        <dbReference type="Proteomes" id="UP001341840"/>
    </source>
</evidence>
<feature type="non-terminal residue" evidence="2">
    <location>
        <position position="1"/>
    </location>
</feature>
<proteinExistence type="predicted"/>
<organism evidence="2 3">
    <name type="scientific">Stylosanthes scabra</name>
    <dbReference type="NCBI Taxonomy" id="79078"/>
    <lineage>
        <taxon>Eukaryota</taxon>
        <taxon>Viridiplantae</taxon>
        <taxon>Streptophyta</taxon>
        <taxon>Embryophyta</taxon>
        <taxon>Tracheophyta</taxon>
        <taxon>Spermatophyta</taxon>
        <taxon>Magnoliopsida</taxon>
        <taxon>eudicotyledons</taxon>
        <taxon>Gunneridae</taxon>
        <taxon>Pentapetalae</taxon>
        <taxon>rosids</taxon>
        <taxon>fabids</taxon>
        <taxon>Fabales</taxon>
        <taxon>Fabaceae</taxon>
        <taxon>Papilionoideae</taxon>
        <taxon>50 kb inversion clade</taxon>
        <taxon>dalbergioids sensu lato</taxon>
        <taxon>Dalbergieae</taxon>
        <taxon>Pterocarpus clade</taxon>
        <taxon>Stylosanthes</taxon>
    </lineage>
</organism>
<gene>
    <name evidence="2" type="ORF">PIB30_067102</name>
</gene>
<feature type="compositionally biased region" description="Polar residues" evidence="1">
    <location>
        <begin position="1"/>
        <end position="13"/>
    </location>
</feature>
<reference evidence="2 3" key="1">
    <citation type="journal article" date="2023" name="Plants (Basel)">
        <title>Bridging the Gap: Combining Genomics and Transcriptomics Approaches to Understand Stylosanthes scabra, an Orphan Legume from the Brazilian Caatinga.</title>
        <authorList>
            <person name="Ferreira-Neto J.R.C."/>
            <person name="da Silva M.D."/>
            <person name="Binneck E."/>
            <person name="de Melo N.F."/>
            <person name="da Silva R.H."/>
            <person name="de Melo A.L.T.M."/>
            <person name="Pandolfi V."/>
            <person name="Bustamante F.O."/>
            <person name="Brasileiro-Vidal A.C."/>
            <person name="Benko-Iseppon A.M."/>
        </authorList>
    </citation>
    <scope>NUCLEOTIDE SEQUENCE [LARGE SCALE GENOMIC DNA]</scope>
    <source>
        <tissue evidence="2">Leaves</tissue>
    </source>
</reference>
<accession>A0ABU6WKS7</accession>
<sequence length="132" mass="14613">RNPSLFRLPSSSQDTEKPSFVGAAPPRGPRAVLSSPHHLPLPTTSSHPSLLLFPSSRQNHKVTLFNKAHPLRAGALGSLPRRSSSLFFTRDGILSTLFFTRQSSSLRASHRQRRPSSLHRLFIVLSCCQFCA</sequence>
<protein>
    <submittedName>
        <fullName evidence="2">Uncharacterized protein</fullName>
    </submittedName>
</protein>
<evidence type="ECO:0000256" key="1">
    <source>
        <dbReference type="SAM" id="MobiDB-lite"/>
    </source>
</evidence>
<dbReference type="EMBL" id="JASCZI010181937">
    <property type="protein sequence ID" value="MED6186484.1"/>
    <property type="molecule type" value="Genomic_DNA"/>
</dbReference>
<dbReference type="Proteomes" id="UP001341840">
    <property type="component" value="Unassembled WGS sequence"/>
</dbReference>